<dbReference type="InParanoid" id="A0A165QTD0"/>
<dbReference type="AlphaFoldDB" id="A0A165QTD0"/>
<evidence type="ECO:0000313" key="3">
    <source>
        <dbReference type="Proteomes" id="UP000076761"/>
    </source>
</evidence>
<feature type="region of interest" description="Disordered" evidence="1">
    <location>
        <begin position="1"/>
        <end position="97"/>
    </location>
</feature>
<sequence length="171" mass="18670">MSQQPKATPSLPSKSTFSFTAPLPATSHLKQRRVSLATPSSPRLIPSWSFRDDPGLYMPPTANGSSTGSEKKGKIANEEYSGDIDLQPPESPDPYSIREADMLPDLLSSHDIFAEQSGDSFQSQTWSSGFDTPTHLESHIRVSRLQDDLNFCALDLDNLGDGVASYRLGLI</sequence>
<proteinExistence type="predicted"/>
<keyword evidence="3" id="KW-1185">Reference proteome</keyword>
<protein>
    <submittedName>
        <fullName evidence="2">Uncharacterized protein</fullName>
    </submittedName>
</protein>
<dbReference type="STRING" id="1314782.A0A165QTD0"/>
<feature type="compositionally biased region" description="Polar residues" evidence="1">
    <location>
        <begin position="1"/>
        <end position="19"/>
    </location>
</feature>
<dbReference type="Proteomes" id="UP000076761">
    <property type="component" value="Unassembled WGS sequence"/>
</dbReference>
<evidence type="ECO:0000313" key="2">
    <source>
        <dbReference type="EMBL" id="KZT22851.1"/>
    </source>
</evidence>
<evidence type="ECO:0000256" key="1">
    <source>
        <dbReference type="SAM" id="MobiDB-lite"/>
    </source>
</evidence>
<accession>A0A165QTD0</accession>
<dbReference type="EMBL" id="KV425591">
    <property type="protein sequence ID" value="KZT22851.1"/>
    <property type="molecule type" value="Genomic_DNA"/>
</dbReference>
<dbReference type="OrthoDB" id="608866at2759"/>
<reference evidence="2 3" key="1">
    <citation type="journal article" date="2016" name="Mol. Biol. Evol.">
        <title>Comparative Genomics of Early-Diverging Mushroom-Forming Fungi Provides Insights into the Origins of Lignocellulose Decay Capabilities.</title>
        <authorList>
            <person name="Nagy L.G."/>
            <person name="Riley R."/>
            <person name="Tritt A."/>
            <person name="Adam C."/>
            <person name="Daum C."/>
            <person name="Floudas D."/>
            <person name="Sun H."/>
            <person name="Yadav J.S."/>
            <person name="Pangilinan J."/>
            <person name="Larsson K.H."/>
            <person name="Matsuura K."/>
            <person name="Barry K."/>
            <person name="Labutti K."/>
            <person name="Kuo R."/>
            <person name="Ohm R.A."/>
            <person name="Bhattacharya S.S."/>
            <person name="Shirouzu T."/>
            <person name="Yoshinaga Y."/>
            <person name="Martin F.M."/>
            <person name="Grigoriev I.V."/>
            <person name="Hibbett D.S."/>
        </authorList>
    </citation>
    <scope>NUCLEOTIDE SEQUENCE [LARGE SCALE GENOMIC DNA]</scope>
    <source>
        <strain evidence="2 3">HHB14362 ss-1</strain>
    </source>
</reference>
<organism evidence="2 3">
    <name type="scientific">Neolentinus lepideus HHB14362 ss-1</name>
    <dbReference type="NCBI Taxonomy" id="1314782"/>
    <lineage>
        <taxon>Eukaryota</taxon>
        <taxon>Fungi</taxon>
        <taxon>Dikarya</taxon>
        <taxon>Basidiomycota</taxon>
        <taxon>Agaricomycotina</taxon>
        <taxon>Agaricomycetes</taxon>
        <taxon>Gloeophyllales</taxon>
        <taxon>Gloeophyllaceae</taxon>
        <taxon>Neolentinus</taxon>
    </lineage>
</organism>
<gene>
    <name evidence="2" type="ORF">NEOLEDRAFT_622949</name>
</gene>
<name>A0A165QTD0_9AGAM</name>